<sequence>MFYDYIIKKIIFFLDFKFISSDIWYWLQRDDMIHIEELPLVLHYCPLGLKAGKRLWSTQLMVAVKRRRYLIPLTSQNAKTSPRKTRNKEDNAPSLDLLFFHKSGFDLLIHLLILKKSLNL</sequence>
<dbReference type="Proteomes" id="UP001055811">
    <property type="component" value="Linkage Group LG02"/>
</dbReference>
<dbReference type="EMBL" id="CM042010">
    <property type="protein sequence ID" value="KAI3779113.1"/>
    <property type="molecule type" value="Genomic_DNA"/>
</dbReference>
<protein>
    <submittedName>
        <fullName evidence="1">Uncharacterized protein</fullName>
    </submittedName>
</protein>
<reference evidence="2" key="1">
    <citation type="journal article" date="2022" name="Mol. Ecol. Resour.">
        <title>The genomes of chicory, endive, great burdock and yacon provide insights into Asteraceae palaeo-polyploidization history and plant inulin production.</title>
        <authorList>
            <person name="Fan W."/>
            <person name="Wang S."/>
            <person name="Wang H."/>
            <person name="Wang A."/>
            <person name="Jiang F."/>
            <person name="Liu H."/>
            <person name="Zhao H."/>
            <person name="Xu D."/>
            <person name="Zhang Y."/>
        </authorList>
    </citation>
    <scope>NUCLEOTIDE SEQUENCE [LARGE SCALE GENOMIC DNA]</scope>
    <source>
        <strain evidence="2">cv. Punajuju</strain>
    </source>
</reference>
<evidence type="ECO:0000313" key="2">
    <source>
        <dbReference type="Proteomes" id="UP001055811"/>
    </source>
</evidence>
<proteinExistence type="predicted"/>
<accession>A0ACB9G7D8</accession>
<name>A0ACB9G7D8_CICIN</name>
<gene>
    <name evidence="1" type="ORF">L2E82_08631</name>
</gene>
<organism evidence="1 2">
    <name type="scientific">Cichorium intybus</name>
    <name type="common">Chicory</name>
    <dbReference type="NCBI Taxonomy" id="13427"/>
    <lineage>
        <taxon>Eukaryota</taxon>
        <taxon>Viridiplantae</taxon>
        <taxon>Streptophyta</taxon>
        <taxon>Embryophyta</taxon>
        <taxon>Tracheophyta</taxon>
        <taxon>Spermatophyta</taxon>
        <taxon>Magnoliopsida</taxon>
        <taxon>eudicotyledons</taxon>
        <taxon>Gunneridae</taxon>
        <taxon>Pentapetalae</taxon>
        <taxon>asterids</taxon>
        <taxon>campanulids</taxon>
        <taxon>Asterales</taxon>
        <taxon>Asteraceae</taxon>
        <taxon>Cichorioideae</taxon>
        <taxon>Cichorieae</taxon>
        <taxon>Cichoriinae</taxon>
        <taxon>Cichorium</taxon>
    </lineage>
</organism>
<evidence type="ECO:0000313" key="1">
    <source>
        <dbReference type="EMBL" id="KAI3779113.1"/>
    </source>
</evidence>
<reference evidence="1 2" key="2">
    <citation type="journal article" date="2022" name="Mol. Ecol. Resour.">
        <title>The genomes of chicory, endive, great burdock and yacon provide insights into Asteraceae paleo-polyploidization history and plant inulin production.</title>
        <authorList>
            <person name="Fan W."/>
            <person name="Wang S."/>
            <person name="Wang H."/>
            <person name="Wang A."/>
            <person name="Jiang F."/>
            <person name="Liu H."/>
            <person name="Zhao H."/>
            <person name="Xu D."/>
            <person name="Zhang Y."/>
        </authorList>
    </citation>
    <scope>NUCLEOTIDE SEQUENCE [LARGE SCALE GENOMIC DNA]</scope>
    <source>
        <strain evidence="2">cv. Punajuju</strain>
        <tissue evidence="1">Leaves</tissue>
    </source>
</reference>
<keyword evidence="2" id="KW-1185">Reference proteome</keyword>
<comment type="caution">
    <text evidence="1">The sequence shown here is derived from an EMBL/GenBank/DDBJ whole genome shotgun (WGS) entry which is preliminary data.</text>
</comment>